<feature type="compositionally biased region" description="Polar residues" evidence="1">
    <location>
        <begin position="1"/>
        <end position="11"/>
    </location>
</feature>
<gene>
    <name evidence="2" type="ORF">FDP41_009490</name>
</gene>
<feature type="region of interest" description="Disordered" evidence="1">
    <location>
        <begin position="321"/>
        <end position="342"/>
    </location>
</feature>
<dbReference type="OrthoDB" id="2400221at2759"/>
<sequence>MSDQHSQHTPLNNNFNNNRPSIPISSNNATGSKRGGVLKHSPPTPTSNFQQHFPTTPTSTTLRKPPPSPIQTPSSSGNNMFNFQPPSNTFVGNGGVIAPNRGATTTTTLNTSSAQNVSISSRLSYASIVTNSSTSSSNSSNSIANVMNSSSGAILREDDLDDSSSLYSKFSHNLNSNGHQQPPQQPSSLKEYSSEFTPLKQKSSSNAMVATNLDNKLEVSPPPPLALQTNASNPLSNTPTGERKKKLRKSGSTSSALSTLLSPNATTNIGINIHNNTANPSLNNDLQHKKKNSIADVDSNDEEEDEFITVESPTFALAPSVVKKHKMKQQKSGGGSPHEQNTLEITNDLLTSIEQSMEDLLDSDNVEYNFPGHIYGGGIGSDGETSTPVTTTQQPTHNLPPFMFSSTNSNNSMRSGPFHSTLDLNIPYIYTTSEEEIEISTNGSISTNTTSTSLEEFQSGIIGSITPTTIIQSPNNKNATPYTNNQARAESNRGENQSTPPTSPGSPLENKTFAAVNKERTGVHASPTSKALPKVKSKAVLEYEDDVTSDSSNSSTDEELFSQERTNSNGSNSIDYSQCSTLHDMNEIFEKTLEEYERDKKLTSEAQFFIANAPSFQSLLFALKKLKEQSLLHHENSSKIRSNIFQSLKRKIKELNNKYQMQSIGVSSSSNSRKELDTVFDICNFLLNEDIIYSMIQSPILSDINSEKDLENMVTLLENIQSKMNISFNNSVQGYFRLFDGTKKWLIHVFTHNLRIVLDFQSPGTSSSNQARRSSTSLLSLLQSQQNTISLEKFMRFLDRLVRLNFLNEYSHVLLDELMLTPFFVSLTSFDFIEHMGKFSGSQFSNKLRSYIIDKCCQLISQTATSKDASLLFELIESKIEDATVRYVYLKTLLFAANIQHSYESIVKNPLCYYYFKFAKVSQKIADENYVKIEKEVSDLMDIYFKLVFQLLDKTCTISTLNMVLKHEAQFVKLIYVMGDVGFNEGHLKQLRQELVSFKTTLDAVQNFLTMFADDPNFFDTNTVLDTIIKIRRNMTEMVFKKVQKQVSDLIPFSFEDLAFFYELRTSEFFLVLWRDLYSKNNDEKHSIDSIKTKLIPAVRKRWADYYASLDTLSMKLSEFYNILRKCRYDTKLDNIFSGASSLYEEELLRVRMTFSGKASDRKPSREDLEWVSKRHNIIRSYESINLYRSYLPSLIALVEHFEPYFSVDLKKDLDYIQLKKEATILNSQSLWEEQTLSMFENQRTSLDSLSFAKFFKNFSDNQMSFMKLLSDNSGFSIIDWLANYKSNLEFDNLLEVCKSYTDSVKVLQSLKSLVVIRDVVSELLYGSVEATSVTFTGFTQFHSVLTKLPIGSDELVQLTNLKKNFTLLLEMFEERTRSGGVQALYDLAAILERGIFEFSLAGQHVISCKVVPSSSISSSSPSRRMSNQHQIISMEGLVELRNKLMLSEIPDNINSLDDVHSKIKLYVSYITLMIELRSSLLELSRSAHFDFQDNYFKTIKASECTFEVIQDYHSQVLQKMTEWKKIVEDSRNKYYFINLFRAKESLHIFNLLTRYKEETKNDILRELLDILQLGDHNLTVNEIEACMNGMQDVTFSKEMSVAAKMEKLCLFIEALFRNRNINYRKSDYTIPSAITSKYSVANFGGFFRIIKLSKEKEVMDAIMTIYSAQNRLPLSEEVLLCNSHETDIEDIYLILNRWFKSSANGKLNHIFCIGNIHELPFSVQSKMLLRIQEQISTMAKASNNHAKLVLLSGADSNSRLLVEFSQYVDSNFKLLPHKYISAILKSYHGNHVKYVFSNRTAAGKTRYILKDIYTNKKKYKRITVLEDSTIRDTVFTLKRTVENMDRKDIAFHFSLCPLVPKHFNSLFFELFYLGRVRDHDTATIFHLTPSTQFYIEIPNSLCVPILNEFIYFCAFLPSLDITTDENSLDFTSYELANGMNDTIEIIARDNSKKVQFVCKFLKAFEENIFKYAAPHIADFSPDKQADLDNRKCFKLLCKYTGFNYENASFSVINHFVELLYGQFQSTLRYACFKNCVMEGTMQLFKHAMIDLMIRSARDLTGIAVEKDTILTMAKKYEGKPYTEVLLLQYIEMFENRIGRWEEQSAQHPLIVFYRTEMDEITGIDLIGIDTDKLELNEELKYSLVCNGINLDAPRALSHERAQEIIRNVAGLGKEDRNEKVRNNYVLTVDNLSKVLVIYNKLKYSLPTILYGDNGVGKSELTKYLSSVLGIKLKRFVVNEGHSSLDILNWINPLIREAKHNPSKDVIAFFDRVNTANNVGLFKELICDRVINNQVLPKNLKIVASCNPYRLRRYAGTDVEQPSSQKLDILKENLRNLQKTTGLDIQAFAQCLVYKVYPLPVSLLDSVFSFGSLKSDIEQLYIRAILLMEINQEDNTRSARFFDCFTELIFISQNFIRKVYMERSAVNLRDVKRCINLFKSFYQSLAKRNSLDSEFYLDESNFIIKNSILLALGSCYYYRLTARREDFVIEIEDYLLSSNKSSTYLSYQKGDFINTLNEEQRFYTMHLNIPKGVALNQALRENIFMTLVCVLNRIPIFINGKSGSSKSLSLEILSSNLNGSASVNAFLRSLPSLEIFTYQCSQMSTPEDVKSCFESARRYQKNSPNSIAVVLLNEVGLLEHSPSHPLKVVNKELDEESSTYAPSVIGLSNWTLDPNLINRAVYLSRPAPSTFELKTTLSGIVNSVHLDSSLFSLAKAFHDVYNSQQRKDFFGLRDFYHCVKFINRNFDLGALTPELLTDALARNFGGSSNEEFHTILNIFFSCVGMNIVPNRKSKLEYISENLTDTKARHLMLLTKNNAALSVLFSDFGQIMSYSNSEVIFGSSNFQNCAKELQICMDIQLIKQCMAIGKIVVLVNCEQLYESLYDLFNLQYIEYDENRVVAISLGTYSRICSVHKNFRVIVIVDQDDAYTRLPKPLLNRFEKQTLHREDLFDKYSSANLRAVLSKLQSWVKSTFDEDERPFVNTHKSLLHSLVLSLDSKQTEDTTLHDFLLSQCKNLLLWITTTDAIIRMSSKNLRNKEYARMYFEQQEHRDLFKFSQYLFEAMQSQQKSGLSNPLIFNGYFQVCVLTYSSVSMDCSSLISTDRVEYVETLSLSDLKIRYWIIRKTETIL</sequence>
<feature type="region of interest" description="Disordered" evidence="1">
    <location>
        <begin position="1"/>
        <end position="102"/>
    </location>
</feature>
<dbReference type="VEuPathDB" id="AmoebaDB:NfTy_062520"/>
<feature type="region of interest" description="Disordered" evidence="1">
    <location>
        <begin position="172"/>
        <end position="261"/>
    </location>
</feature>
<dbReference type="VEuPathDB" id="AmoebaDB:FDP41_009490"/>
<dbReference type="GeneID" id="68116706"/>
<feature type="compositionally biased region" description="Polar residues" evidence="1">
    <location>
        <begin position="475"/>
        <end position="500"/>
    </location>
</feature>
<feature type="region of interest" description="Disordered" evidence="1">
    <location>
        <begin position="466"/>
        <end position="510"/>
    </location>
</feature>
<feature type="region of interest" description="Disordered" evidence="1">
    <location>
        <begin position="545"/>
        <end position="577"/>
    </location>
</feature>
<feature type="compositionally biased region" description="Polar residues" evidence="1">
    <location>
        <begin position="77"/>
        <end position="91"/>
    </location>
</feature>
<feature type="compositionally biased region" description="Polar residues" evidence="1">
    <location>
        <begin position="563"/>
        <end position="577"/>
    </location>
</feature>
<organism evidence="2 3">
    <name type="scientific">Naegleria fowleri</name>
    <name type="common">Brain eating amoeba</name>
    <dbReference type="NCBI Taxonomy" id="5763"/>
    <lineage>
        <taxon>Eukaryota</taxon>
        <taxon>Discoba</taxon>
        <taxon>Heterolobosea</taxon>
        <taxon>Tetramitia</taxon>
        <taxon>Eutetramitia</taxon>
        <taxon>Vahlkampfiidae</taxon>
        <taxon>Naegleria</taxon>
    </lineage>
</organism>
<feature type="region of interest" description="Disordered" evidence="1">
    <location>
        <begin position="377"/>
        <end position="399"/>
    </location>
</feature>
<feature type="compositionally biased region" description="Polar residues" evidence="1">
    <location>
        <begin position="227"/>
        <end position="240"/>
    </location>
</feature>
<dbReference type="Proteomes" id="UP000444721">
    <property type="component" value="Unassembled WGS sequence"/>
</dbReference>
<comment type="caution">
    <text evidence="2">The sequence shown here is derived from an EMBL/GenBank/DDBJ whole genome shotgun (WGS) entry which is preliminary data.</text>
</comment>
<feature type="compositionally biased region" description="Polar residues" evidence="1">
    <location>
        <begin position="46"/>
        <end position="62"/>
    </location>
</feature>
<dbReference type="InterPro" id="IPR027417">
    <property type="entry name" value="P-loop_NTPase"/>
</dbReference>
<protein>
    <submittedName>
        <fullName evidence="2">Uncharacterized protein</fullName>
    </submittedName>
</protein>
<accession>A0A6A5BAY8</accession>
<evidence type="ECO:0000313" key="2">
    <source>
        <dbReference type="EMBL" id="KAF0972182.1"/>
    </source>
</evidence>
<dbReference type="SUPFAM" id="SSF52540">
    <property type="entry name" value="P-loop containing nucleoside triphosphate hydrolases"/>
    <property type="match status" value="2"/>
</dbReference>
<feature type="compositionally biased region" description="Low complexity" evidence="1">
    <location>
        <begin position="250"/>
        <end position="261"/>
    </location>
</feature>
<dbReference type="Gene3D" id="3.40.50.300">
    <property type="entry name" value="P-loop containing nucleotide triphosphate hydrolases"/>
    <property type="match status" value="1"/>
</dbReference>
<evidence type="ECO:0000313" key="3">
    <source>
        <dbReference type="Proteomes" id="UP000444721"/>
    </source>
</evidence>
<dbReference type="RefSeq" id="XP_044556897.1">
    <property type="nucleotide sequence ID" value="XM_044713454.1"/>
</dbReference>
<dbReference type="EMBL" id="VFQX01000070">
    <property type="protein sequence ID" value="KAF0972182.1"/>
    <property type="molecule type" value="Genomic_DNA"/>
</dbReference>
<dbReference type="GO" id="GO:0016887">
    <property type="term" value="F:ATP hydrolysis activity"/>
    <property type="evidence" value="ECO:0007669"/>
    <property type="project" value="InterPro"/>
</dbReference>
<dbReference type="PANTHER" id="PTHR22605">
    <property type="entry name" value="RZ-TYPE DOMAIN-CONTAINING PROTEIN"/>
    <property type="match status" value="1"/>
</dbReference>
<feature type="compositionally biased region" description="Low complexity" evidence="1">
    <location>
        <begin position="382"/>
        <end position="396"/>
    </location>
</feature>
<dbReference type="OMA" id="TIKASEC"/>
<dbReference type="VEuPathDB" id="AmoebaDB:NF0056840"/>
<name>A0A6A5BAY8_NAEFO</name>
<keyword evidence="3" id="KW-1185">Reference proteome</keyword>
<reference evidence="2 3" key="1">
    <citation type="journal article" date="2019" name="Sci. Rep.">
        <title>Nanopore sequencing improves the draft genome of the human pathogenic amoeba Naegleria fowleri.</title>
        <authorList>
            <person name="Liechti N."/>
            <person name="Schurch N."/>
            <person name="Bruggmann R."/>
            <person name="Wittwer M."/>
        </authorList>
    </citation>
    <scope>NUCLEOTIDE SEQUENCE [LARGE SCALE GENOMIC DNA]</scope>
    <source>
        <strain evidence="2 3">ATCC 30894</strain>
    </source>
</reference>
<feature type="compositionally biased region" description="Polar residues" evidence="1">
    <location>
        <begin position="172"/>
        <end position="214"/>
    </location>
</feature>
<dbReference type="GO" id="GO:0004842">
    <property type="term" value="F:ubiquitin-protein transferase activity"/>
    <property type="evidence" value="ECO:0007669"/>
    <property type="project" value="InterPro"/>
</dbReference>
<feature type="compositionally biased region" description="Low complexity" evidence="1">
    <location>
        <begin position="12"/>
        <end position="28"/>
    </location>
</feature>
<evidence type="ECO:0000256" key="1">
    <source>
        <dbReference type="SAM" id="MobiDB-lite"/>
    </source>
</evidence>
<dbReference type="InterPro" id="IPR031248">
    <property type="entry name" value="RNF213"/>
</dbReference>
<dbReference type="PANTHER" id="PTHR22605:SF1">
    <property type="entry name" value="RZ-TYPE DOMAIN-CONTAINING PROTEIN"/>
    <property type="match status" value="1"/>
</dbReference>
<proteinExistence type="predicted"/>
<dbReference type="VEuPathDB" id="AmoebaDB:NF0056850"/>